<evidence type="ECO:0000313" key="1">
    <source>
        <dbReference type="EMBL" id="MPM45960.1"/>
    </source>
</evidence>
<protein>
    <submittedName>
        <fullName evidence="1">Uncharacterized protein</fullName>
    </submittedName>
</protein>
<name>A0A644ZYA1_9ZZZZ</name>
<dbReference type="EMBL" id="VSSQ01011086">
    <property type="protein sequence ID" value="MPM45960.1"/>
    <property type="molecule type" value="Genomic_DNA"/>
</dbReference>
<organism evidence="1">
    <name type="scientific">bioreactor metagenome</name>
    <dbReference type="NCBI Taxonomy" id="1076179"/>
    <lineage>
        <taxon>unclassified sequences</taxon>
        <taxon>metagenomes</taxon>
        <taxon>ecological metagenomes</taxon>
    </lineage>
</organism>
<accession>A0A644ZYA1</accession>
<dbReference type="AlphaFoldDB" id="A0A644ZYA1"/>
<comment type="caution">
    <text evidence="1">The sequence shown here is derived from an EMBL/GenBank/DDBJ whole genome shotgun (WGS) entry which is preliminary data.</text>
</comment>
<proteinExistence type="predicted"/>
<reference evidence="1" key="1">
    <citation type="submission" date="2019-08" db="EMBL/GenBank/DDBJ databases">
        <authorList>
            <person name="Kucharzyk K."/>
            <person name="Murdoch R.W."/>
            <person name="Higgins S."/>
            <person name="Loffler F."/>
        </authorList>
    </citation>
    <scope>NUCLEOTIDE SEQUENCE</scope>
</reference>
<sequence>MQDNASGIFVYESFCKIVNNCCPEAHKHLNFFRNLKLFEIIIYAVDDFFCLFVGDNFFLLAHASLAVQRYEKSFASIA</sequence>
<gene>
    <name evidence="1" type="ORF">SDC9_92654</name>
</gene>